<evidence type="ECO:0000313" key="2">
    <source>
        <dbReference type="Proteomes" id="UP000217994"/>
    </source>
</evidence>
<reference evidence="1 2" key="1">
    <citation type="submission" date="2017-01" db="EMBL/GenBank/DDBJ databases">
        <title>Whole-Genome Shotgun Sequencing of Two beta-Proteobacterial Species in Search of the Bulgecin Biosynthetic Cluster.</title>
        <authorList>
            <person name="Horsman M.E."/>
            <person name="Marous D.R."/>
            <person name="Li R."/>
            <person name="Oliver R.A."/>
            <person name="Byun B."/>
            <person name="Emrich S.J."/>
            <person name="Boggess B."/>
            <person name="Townsend C.A."/>
            <person name="Mobashery S."/>
        </authorList>
    </citation>
    <scope>NUCLEOTIDE SEQUENCE [LARGE SCALE GENOMIC DNA]</scope>
    <source>
        <strain evidence="1 2">ATCC 31433</strain>
    </source>
</reference>
<protein>
    <submittedName>
        <fullName evidence="1">Uncharacterized protein</fullName>
    </submittedName>
</protein>
<dbReference type="EMBL" id="MTZU01000071">
    <property type="protein sequence ID" value="PCE30027.1"/>
    <property type="molecule type" value="Genomic_DNA"/>
</dbReference>
<dbReference type="Proteomes" id="UP000217994">
    <property type="component" value="Unassembled WGS sequence"/>
</dbReference>
<organism evidence="1 2">
    <name type="scientific">Burkholderia ubonensis subsp. mesacidophila</name>
    <dbReference type="NCBI Taxonomy" id="265293"/>
    <lineage>
        <taxon>Bacteria</taxon>
        <taxon>Pseudomonadati</taxon>
        <taxon>Pseudomonadota</taxon>
        <taxon>Betaproteobacteria</taxon>
        <taxon>Burkholderiales</taxon>
        <taxon>Burkholderiaceae</taxon>
        <taxon>Burkholderia</taxon>
        <taxon>Burkholderia cepacia complex</taxon>
    </lineage>
</organism>
<evidence type="ECO:0000313" key="1">
    <source>
        <dbReference type="EMBL" id="PCE30027.1"/>
    </source>
</evidence>
<dbReference type="GeneID" id="69001303"/>
<proteinExistence type="predicted"/>
<sequence>MDANFGIIAPKSELEVILFKRPPEIRYWGDEPVEVGAPRYGYPGLNEIEFRICPLTTFMRGKLPPAQQAVDLEYAQMTGVGLDEYESSFVTAEDGTMMNAFEAGLTKLLNQFTFWAVLFAPGGDRLEEFLTVDMEGMMHELRRGVRDLRACNGFLAVCK</sequence>
<dbReference type="RefSeq" id="WP_133118036.1">
    <property type="nucleotide sequence ID" value="NZ_CP020738.1"/>
</dbReference>
<dbReference type="AlphaFoldDB" id="A0A2A4FAI2"/>
<accession>A0A2A4FAI2</accession>
<gene>
    <name evidence="1" type="ORF">BZL54_22960</name>
</gene>
<comment type="caution">
    <text evidence="1">The sequence shown here is derived from an EMBL/GenBank/DDBJ whole genome shotgun (WGS) entry which is preliminary data.</text>
</comment>
<name>A0A2A4FAI2_9BURK</name>